<dbReference type="Proteomes" id="UP000002705">
    <property type="component" value="Chromosome 1"/>
</dbReference>
<proteinExistence type="predicted"/>
<sequence>MRCIALYPRFVQIQNIANRRRAAAIECAIVSARFGTPHEHACSTATESPCTGAPIVDDESCHPDRSNGSPPHERAFFGKLRFFGEGHEPCDVHAFRTNRSLLR</sequence>
<dbReference type="EMBL" id="CP000151">
    <property type="protein sequence ID" value="ABB08466.1"/>
    <property type="molecule type" value="Genomic_DNA"/>
</dbReference>
<evidence type="ECO:0000313" key="1">
    <source>
        <dbReference type="EMBL" id="ABB08466.1"/>
    </source>
</evidence>
<accession>Q39GF0</accession>
<dbReference type="KEGG" id="bur:Bcep18194_A4871"/>
<reference evidence="1" key="1">
    <citation type="submission" date="2009-01" db="EMBL/GenBank/DDBJ databases">
        <title>Complete sequence of chromosome 1 of Burkholderia sp. 383.</title>
        <authorList>
            <consortium name="US DOE Joint Genome Institute"/>
            <person name="Copeland A."/>
            <person name="Lucas S."/>
            <person name="Lapidus A."/>
            <person name="Barry K."/>
            <person name="Detter J.C."/>
            <person name="Glavina T."/>
            <person name="Hammon N."/>
            <person name="Israni S."/>
            <person name="Pitluck S."/>
            <person name="Chain P."/>
            <person name="Malfatti S."/>
            <person name="Shin M."/>
            <person name="Vergez L."/>
            <person name="Schmutz J."/>
            <person name="Larimer F."/>
            <person name="Land M."/>
            <person name="Kyrpides N."/>
            <person name="Lykidis A."/>
            <person name="Richardson P."/>
        </authorList>
    </citation>
    <scope>NUCLEOTIDE SEQUENCE</scope>
    <source>
        <strain evidence="1">383</strain>
    </source>
</reference>
<protein>
    <submittedName>
        <fullName evidence="1">Uncharacterized protein</fullName>
    </submittedName>
</protein>
<organism evidence="1 2">
    <name type="scientific">Burkholderia lata (strain ATCC 17760 / DSM 23089 / LMG 22485 / NCIMB 9086 / R18194 / 383)</name>
    <dbReference type="NCBI Taxonomy" id="482957"/>
    <lineage>
        <taxon>Bacteria</taxon>
        <taxon>Pseudomonadati</taxon>
        <taxon>Pseudomonadota</taxon>
        <taxon>Betaproteobacteria</taxon>
        <taxon>Burkholderiales</taxon>
        <taxon>Burkholderiaceae</taxon>
        <taxon>Burkholderia</taxon>
        <taxon>Burkholderia cepacia complex</taxon>
    </lineage>
</organism>
<evidence type="ECO:0000313" key="2">
    <source>
        <dbReference type="Proteomes" id="UP000002705"/>
    </source>
</evidence>
<dbReference type="AlphaFoldDB" id="Q39GF0"/>
<keyword evidence="2" id="KW-1185">Reference proteome</keyword>
<name>Q39GF0_BURL3</name>
<dbReference type="HOGENOM" id="CLU_2258437_0_0_4"/>
<gene>
    <name evidence="1" type="ordered locus">Bcep18194_A4871</name>
</gene>